<evidence type="ECO:0000256" key="5">
    <source>
        <dbReference type="ARBA" id="ARBA00023136"/>
    </source>
</evidence>
<keyword evidence="5 7" id="KW-0472">Membrane</keyword>
<dbReference type="InterPro" id="IPR036259">
    <property type="entry name" value="MFS_trans_sf"/>
</dbReference>
<dbReference type="InterPro" id="IPR011701">
    <property type="entry name" value="MFS"/>
</dbReference>
<keyword evidence="3 7" id="KW-0812">Transmembrane</keyword>
<dbReference type="Proteomes" id="UP000001997">
    <property type="component" value="Unassembled WGS sequence"/>
</dbReference>
<feature type="region of interest" description="Disordered" evidence="6">
    <location>
        <begin position="1"/>
        <end position="25"/>
    </location>
</feature>
<dbReference type="GeneID" id="5128406"/>
<dbReference type="FunFam" id="1.20.1250.20:FF:000011">
    <property type="entry name" value="MFS multidrug transporter, putative"/>
    <property type="match status" value="1"/>
</dbReference>
<dbReference type="GO" id="GO:0022857">
    <property type="term" value="F:transmembrane transporter activity"/>
    <property type="evidence" value="ECO:0007669"/>
    <property type="project" value="InterPro"/>
</dbReference>
<reference evidence="9 10" key="1">
    <citation type="journal article" date="2009" name="Nature">
        <title>Evolution of pathogenicity and sexual reproduction in eight Candida genomes.</title>
        <authorList>
            <person name="Butler G."/>
            <person name="Rasmussen M.D."/>
            <person name="Lin M.F."/>
            <person name="Santos M.A."/>
            <person name="Sakthikumar S."/>
            <person name="Munro C.A."/>
            <person name="Rheinbay E."/>
            <person name="Grabherr M."/>
            <person name="Forche A."/>
            <person name="Reedy J.L."/>
            <person name="Agrafioti I."/>
            <person name="Arnaud M.B."/>
            <person name="Bates S."/>
            <person name="Brown A.J."/>
            <person name="Brunke S."/>
            <person name="Costanzo M.C."/>
            <person name="Fitzpatrick D.A."/>
            <person name="de Groot P.W."/>
            <person name="Harris D."/>
            <person name="Hoyer L.L."/>
            <person name="Hube B."/>
            <person name="Klis F.M."/>
            <person name="Kodira C."/>
            <person name="Lennard N."/>
            <person name="Logue M.E."/>
            <person name="Martin R."/>
            <person name="Neiman A.M."/>
            <person name="Nikolaou E."/>
            <person name="Quail M.A."/>
            <person name="Quinn J."/>
            <person name="Santos M.C."/>
            <person name="Schmitzberger F.F."/>
            <person name="Sherlock G."/>
            <person name="Shah P."/>
            <person name="Silverstein K.A."/>
            <person name="Skrzypek M.S."/>
            <person name="Soll D."/>
            <person name="Staggs R."/>
            <person name="Stansfield I."/>
            <person name="Stumpf M.P."/>
            <person name="Sudbery P.E."/>
            <person name="Srikantha T."/>
            <person name="Zeng Q."/>
            <person name="Berman J."/>
            <person name="Berriman M."/>
            <person name="Heitman J."/>
            <person name="Gow N.A."/>
            <person name="Lorenz M.C."/>
            <person name="Birren B.W."/>
            <person name="Kellis M."/>
            <person name="Cuomo C.A."/>
        </authorList>
    </citation>
    <scope>NUCLEOTIDE SEQUENCE [LARGE SCALE GENOMIC DNA]</scope>
    <source>
        <strain evidence="10">ATCC 6260 / CBS 566 / DSM 6381 / JCM 1539 / NBRC 10279 / NRRL Y-324</strain>
    </source>
</reference>
<evidence type="ECO:0000256" key="4">
    <source>
        <dbReference type="ARBA" id="ARBA00022989"/>
    </source>
</evidence>
<feature type="transmembrane region" description="Helical" evidence="7">
    <location>
        <begin position="151"/>
        <end position="169"/>
    </location>
</feature>
<dbReference type="RefSeq" id="XP_001485537.2">
    <property type="nucleotide sequence ID" value="XM_001485487.1"/>
</dbReference>
<feature type="transmembrane region" description="Helical" evidence="7">
    <location>
        <begin position="116"/>
        <end position="139"/>
    </location>
</feature>
<dbReference type="PANTHER" id="PTHR23502">
    <property type="entry name" value="MAJOR FACILITATOR SUPERFAMILY"/>
    <property type="match status" value="1"/>
</dbReference>
<evidence type="ECO:0000259" key="8">
    <source>
        <dbReference type="PROSITE" id="PS50850"/>
    </source>
</evidence>
<feature type="transmembrane region" description="Helical" evidence="7">
    <location>
        <begin position="207"/>
        <end position="227"/>
    </location>
</feature>
<feature type="transmembrane region" description="Helical" evidence="7">
    <location>
        <begin position="380"/>
        <end position="399"/>
    </location>
</feature>
<dbReference type="eggNOG" id="KOG0255">
    <property type="taxonomic scope" value="Eukaryota"/>
</dbReference>
<dbReference type="KEGG" id="pgu:PGUG_01208"/>
<accession>A5DD57</accession>
<keyword evidence="4 7" id="KW-1133">Transmembrane helix</keyword>
<feature type="transmembrane region" description="Helical" evidence="7">
    <location>
        <begin position="314"/>
        <end position="343"/>
    </location>
</feature>
<dbReference type="OrthoDB" id="9986881at2759"/>
<feature type="transmembrane region" description="Helical" evidence="7">
    <location>
        <begin position="405"/>
        <end position="435"/>
    </location>
</feature>
<dbReference type="PROSITE" id="PS50850">
    <property type="entry name" value="MFS"/>
    <property type="match status" value="1"/>
</dbReference>
<evidence type="ECO:0000256" key="3">
    <source>
        <dbReference type="ARBA" id="ARBA00022692"/>
    </source>
</evidence>
<keyword evidence="10" id="KW-1185">Reference proteome</keyword>
<organism evidence="9 10">
    <name type="scientific">Meyerozyma guilliermondii (strain ATCC 6260 / CBS 566 / DSM 6381 / JCM 1539 / NBRC 10279 / NRRL Y-324)</name>
    <name type="common">Yeast</name>
    <name type="synonym">Candida guilliermondii</name>
    <dbReference type="NCBI Taxonomy" id="294746"/>
    <lineage>
        <taxon>Eukaryota</taxon>
        <taxon>Fungi</taxon>
        <taxon>Dikarya</taxon>
        <taxon>Ascomycota</taxon>
        <taxon>Saccharomycotina</taxon>
        <taxon>Pichiomycetes</taxon>
        <taxon>Debaryomycetaceae</taxon>
        <taxon>Meyerozyma</taxon>
    </lineage>
</organism>
<sequence>MDDSSISSTSSTDLEAYPLTENKESNNELELSRTISRKITNSEILIKEAKSSDKPLPPITSDLVIFEADDPLCPLNWPLKKKLVNTISILWAPFNIQIGSAIIAPSTKEIAKVFHVCHTVATLSTSLFIFGFAAGPVIWGPLSELYGRRPILLLSAFGYLCFAFGAATAKDIQTLMICRFFCGFIGGAPAVVTPSSLSDMFPKSQRGIAMSGFGLIIFSGPMIAPIIGGYTTSNLGYRWNLYFAGFFGCVSFMLLLWFKESHHPTLLTQRAEELRRRTGNRAIYAAHEEVSLSVKEIFQYNIARPLKMLVSEPILALVSLYNAFMYGILYLLLTAIPLAFGYLGETENLPYLALFIGIIFGTLIIIFFDNKKKNGPEDRLPPMLVGSILFPIGMFWFGWTTSVHWIVPTLGLVFVGAGLITVFLPCLTYIVDVYLHISASALASNAFLRAGFGGAFPLFAHQMFAAMSIKWGTTLIGCFSLVLVPVPFIFYRYGSIIRSKSKMAN</sequence>
<comment type="subcellular location">
    <subcellularLocation>
        <location evidence="1">Membrane</location>
        <topology evidence="1">Multi-pass membrane protein</topology>
    </subcellularLocation>
</comment>
<dbReference type="InParanoid" id="A5DD57"/>
<dbReference type="CDD" id="cd17323">
    <property type="entry name" value="MFS_Tpo1_MDR_like"/>
    <property type="match status" value="1"/>
</dbReference>
<name>A5DD57_PICGU</name>
<evidence type="ECO:0000313" key="9">
    <source>
        <dbReference type="EMBL" id="EDK37110.2"/>
    </source>
</evidence>
<dbReference type="AlphaFoldDB" id="A5DD57"/>
<dbReference type="GO" id="GO:0005886">
    <property type="term" value="C:plasma membrane"/>
    <property type="evidence" value="ECO:0007669"/>
    <property type="project" value="TreeGrafter"/>
</dbReference>
<dbReference type="PANTHER" id="PTHR23502:SF31">
    <property type="entry name" value="POLYAMINE TRANSPORTER 1"/>
    <property type="match status" value="1"/>
</dbReference>
<evidence type="ECO:0000313" key="10">
    <source>
        <dbReference type="Proteomes" id="UP000001997"/>
    </source>
</evidence>
<evidence type="ECO:0000256" key="7">
    <source>
        <dbReference type="SAM" id="Phobius"/>
    </source>
</evidence>
<dbReference type="InterPro" id="IPR020846">
    <property type="entry name" value="MFS_dom"/>
</dbReference>
<dbReference type="Gene3D" id="1.20.1250.20">
    <property type="entry name" value="MFS general substrate transporter like domains"/>
    <property type="match status" value="1"/>
</dbReference>
<dbReference type="HOGENOM" id="CLU_008455_11_6_1"/>
<evidence type="ECO:0000256" key="6">
    <source>
        <dbReference type="SAM" id="MobiDB-lite"/>
    </source>
</evidence>
<dbReference type="Pfam" id="PF07690">
    <property type="entry name" value="MFS_1"/>
    <property type="match status" value="1"/>
</dbReference>
<dbReference type="OMA" id="VFADMYS"/>
<feature type="transmembrane region" description="Helical" evidence="7">
    <location>
        <begin position="471"/>
        <end position="493"/>
    </location>
</feature>
<dbReference type="SUPFAM" id="SSF103473">
    <property type="entry name" value="MFS general substrate transporter"/>
    <property type="match status" value="1"/>
</dbReference>
<dbReference type="VEuPathDB" id="FungiDB:PGUG_01208"/>
<feature type="transmembrane region" description="Helical" evidence="7">
    <location>
        <begin position="349"/>
        <end position="368"/>
    </location>
</feature>
<gene>
    <name evidence="9" type="ORF">PGUG_01208</name>
</gene>
<protein>
    <recommendedName>
        <fullName evidence="8">Major facilitator superfamily (MFS) profile domain-containing protein</fullName>
    </recommendedName>
</protein>
<feature type="transmembrane region" description="Helical" evidence="7">
    <location>
        <begin position="239"/>
        <end position="258"/>
    </location>
</feature>
<feature type="compositionally biased region" description="Low complexity" evidence="6">
    <location>
        <begin position="1"/>
        <end position="13"/>
    </location>
</feature>
<evidence type="ECO:0000256" key="2">
    <source>
        <dbReference type="ARBA" id="ARBA00022448"/>
    </source>
</evidence>
<dbReference type="EMBL" id="CH408156">
    <property type="protein sequence ID" value="EDK37110.2"/>
    <property type="molecule type" value="Genomic_DNA"/>
</dbReference>
<keyword evidence="2" id="KW-0813">Transport</keyword>
<feature type="transmembrane region" description="Helical" evidence="7">
    <location>
        <begin position="83"/>
        <end position="104"/>
    </location>
</feature>
<feature type="domain" description="Major facilitator superfamily (MFS) profile" evidence="8">
    <location>
        <begin position="85"/>
        <end position="502"/>
    </location>
</feature>
<evidence type="ECO:0000256" key="1">
    <source>
        <dbReference type="ARBA" id="ARBA00004141"/>
    </source>
</evidence>
<proteinExistence type="predicted"/>